<reference evidence="4 5" key="1">
    <citation type="submission" date="2018-04" db="EMBL/GenBank/DDBJ databases">
        <title>Novel actinobacteria from marine sediment.</title>
        <authorList>
            <person name="Ng Z.Y."/>
            <person name="Tan G.Y.A."/>
        </authorList>
    </citation>
    <scope>NUCLEOTIDE SEQUENCE [LARGE SCALE GENOMIC DNA]</scope>
    <source>
        <strain evidence="4 5">TPS81</strain>
    </source>
</reference>
<dbReference type="InterPro" id="IPR002347">
    <property type="entry name" value="SDR_fam"/>
</dbReference>
<evidence type="ECO:0000256" key="1">
    <source>
        <dbReference type="ARBA" id="ARBA00006484"/>
    </source>
</evidence>
<dbReference type="Gene3D" id="3.40.50.720">
    <property type="entry name" value="NAD(P)-binding Rossmann-like Domain"/>
    <property type="match status" value="1"/>
</dbReference>
<proteinExistence type="inferred from homology"/>
<dbReference type="OrthoDB" id="3436799at2"/>
<accession>A0A368T3G7</accession>
<dbReference type="PANTHER" id="PTHR43477:SF1">
    <property type="entry name" value="DIHYDROANTICAPSIN 7-DEHYDROGENASE"/>
    <property type="match status" value="1"/>
</dbReference>
<evidence type="ECO:0000256" key="2">
    <source>
        <dbReference type="ARBA" id="ARBA00023002"/>
    </source>
</evidence>
<dbReference type="AlphaFoldDB" id="A0A368T3G7"/>
<feature type="compositionally biased region" description="Low complexity" evidence="3">
    <location>
        <begin position="65"/>
        <end position="78"/>
    </location>
</feature>
<feature type="region of interest" description="Disordered" evidence="3">
    <location>
        <begin position="65"/>
        <end position="131"/>
    </location>
</feature>
<evidence type="ECO:0000313" key="5">
    <source>
        <dbReference type="Proteomes" id="UP000253318"/>
    </source>
</evidence>
<dbReference type="Proteomes" id="UP000253318">
    <property type="component" value="Unassembled WGS sequence"/>
</dbReference>
<keyword evidence="2" id="KW-0560">Oxidoreductase</keyword>
<evidence type="ECO:0000256" key="3">
    <source>
        <dbReference type="SAM" id="MobiDB-lite"/>
    </source>
</evidence>
<dbReference type="InterPro" id="IPR051122">
    <property type="entry name" value="SDR_DHRS6-like"/>
</dbReference>
<dbReference type="SUPFAM" id="SSF51735">
    <property type="entry name" value="NAD(P)-binding Rossmann-fold domains"/>
    <property type="match status" value="1"/>
</dbReference>
<organism evidence="4 5">
    <name type="scientific">Marinitenerispora sediminis</name>
    <dbReference type="NCBI Taxonomy" id="1931232"/>
    <lineage>
        <taxon>Bacteria</taxon>
        <taxon>Bacillati</taxon>
        <taxon>Actinomycetota</taxon>
        <taxon>Actinomycetes</taxon>
        <taxon>Streptosporangiales</taxon>
        <taxon>Nocardiopsidaceae</taxon>
        <taxon>Marinitenerispora</taxon>
    </lineage>
</organism>
<gene>
    <name evidence="4" type="ORF">DEF24_15615</name>
</gene>
<evidence type="ECO:0000313" key="4">
    <source>
        <dbReference type="EMBL" id="RCV57166.1"/>
    </source>
</evidence>
<name>A0A368T3G7_9ACTN</name>
<feature type="compositionally biased region" description="Basic and acidic residues" evidence="3">
    <location>
        <begin position="79"/>
        <end position="88"/>
    </location>
</feature>
<comment type="similarity">
    <text evidence="1">Belongs to the short-chain dehydrogenases/reductases (SDR) family.</text>
</comment>
<comment type="caution">
    <text evidence="4">The sequence shown here is derived from an EMBL/GenBank/DDBJ whole genome shotgun (WGS) entry which is preliminary data.</text>
</comment>
<evidence type="ECO:0008006" key="6">
    <source>
        <dbReference type="Google" id="ProtNLM"/>
    </source>
</evidence>
<dbReference type="EMBL" id="QEIN01000116">
    <property type="protein sequence ID" value="RCV57166.1"/>
    <property type="molecule type" value="Genomic_DNA"/>
</dbReference>
<protein>
    <recommendedName>
        <fullName evidence="6">SDR family oxidoreductase</fullName>
    </recommendedName>
</protein>
<dbReference type="InterPro" id="IPR036291">
    <property type="entry name" value="NAD(P)-bd_dom_sf"/>
</dbReference>
<dbReference type="GO" id="GO:0016491">
    <property type="term" value="F:oxidoreductase activity"/>
    <property type="evidence" value="ECO:0007669"/>
    <property type="project" value="UniProtKB-KW"/>
</dbReference>
<feature type="region of interest" description="Disordered" evidence="3">
    <location>
        <begin position="1"/>
        <end position="27"/>
    </location>
</feature>
<dbReference type="PANTHER" id="PTHR43477">
    <property type="entry name" value="DIHYDROANTICAPSIN 7-DEHYDROGENASE"/>
    <property type="match status" value="1"/>
</dbReference>
<dbReference type="Pfam" id="PF13561">
    <property type="entry name" value="adh_short_C2"/>
    <property type="match status" value="1"/>
</dbReference>
<sequence>MNRLPPRWTRSGGAASDPIPRHRGAGALSGRRALVVGGLSGGIPLGRTVATALAKEGAAVALAESAARTAPSRAWPSARDSRDSDAARTRPTTGRGRGRPIVPARSSSPLGARPEPATERPDTPRGAGADPLRSTARLLARLGASALPLHCDTADESGCRGAVAHTALEFGGIDLLVVCGQPAPAAGGLLDLTTEDLDRTIRATLYSTLWLVQAARVFMQPGSSVVLTAAPSGRLGSAEGIGHAAGAAAVMNLARSLADALAERDVRVNCAVPEDGDDPHDVAAAYVRLARGGAAAPTGAVLPVSELVPPG</sequence>
<keyword evidence="5" id="KW-1185">Reference proteome</keyword>
<dbReference type="RefSeq" id="WP_114399375.1">
    <property type="nucleotide sequence ID" value="NZ_QEIM01000120.1"/>
</dbReference>